<dbReference type="OrthoDB" id="1867012at2759"/>
<dbReference type="GO" id="GO:0003735">
    <property type="term" value="F:structural constituent of ribosome"/>
    <property type="evidence" value="ECO:0007669"/>
    <property type="project" value="InterPro"/>
</dbReference>
<comment type="similarity">
    <text evidence="1">Belongs to the bacterial ribosomal protein bL27 family.</text>
</comment>
<dbReference type="PRINTS" id="PR00063">
    <property type="entry name" value="RIBOSOMALL27"/>
</dbReference>
<evidence type="ECO:0000256" key="3">
    <source>
        <dbReference type="ARBA" id="ARBA00023274"/>
    </source>
</evidence>
<evidence type="ECO:0000256" key="1">
    <source>
        <dbReference type="ARBA" id="ARBA00010797"/>
    </source>
</evidence>
<keyword evidence="5" id="KW-1185">Reference proteome</keyword>
<accession>A0A210QGV7</accession>
<dbReference type="GO" id="GO:0006412">
    <property type="term" value="P:translation"/>
    <property type="evidence" value="ECO:0007669"/>
    <property type="project" value="InterPro"/>
</dbReference>
<protein>
    <submittedName>
        <fullName evidence="4">39S ribosomal protein L27, mitochondrial</fullName>
    </submittedName>
</protein>
<dbReference type="PANTHER" id="PTHR15893">
    <property type="entry name" value="RIBOSOMAL PROTEIN L27"/>
    <property type="match status" value="1"/>
</dbReference>
<dbReference type="Pfam" id="PF01016">
    <property type="entry name" value="Ribosomal_L27"/>
    <property type="match status" value="1"/>
</dbReference>
<name>A0A210QGV7_MIZYE</name>
<proteinExistence type="inferred from homology"/>
<dbReference type="PANTHER" id="PTHR15893:SF0">
    <property type="entry name" value="LARGE RIBOSOMAL SUBUNIT PROTEIN BL27M"/>
    <property type="match status" value="1"/>
</dbReference>
<dbReference type="Proteomes" id="UP000242188">
    <property type="component" value="Unassembled WGS sequence"/>
</dbReference>
<dbReference type="Gene3D" id="2.40.50.100">
    <property type="match status" value="1"/>
</dbReference>
<organism evidence="4 5">
    <name type="scientific">Mizuhopecten yessoensis</name>
    <name type="common">Japanese scallop</name>
    <name type="synonym">Patinopecten yessoensis</name>
    <dbReference type="NCBI Taxonomy" id="6573"/>
    <lineage>
        <taxon>Eukaryota</taxon>
        <taxon>Metazoa</taxon>
        <taxon>Spiralia</taxon>
        <taxon>Lophotrochozoa</taxon>
        <taxon>Mollusca</taxon>
        <taxon>Bivalvia</taxon>
        <taxon>Autobranchia</taxon>
        <taxon>Pteriomorphia</taxon>
        <taxon>Pectinida</taxon>
        <taxon>Pectinoidea</taxon>
        <taxon>Pectinidae</taxon>
        <taxon>Mizuhopecten</taxon>
    </lineage>
</organism>
<evidence type="ECO:0000313" key="5">
    <source>
        <dbReference type="Proteomes" id="UP000242188"/>
    </source>
</evidence>
<dbReference type="SUPFAM" id="SSF110324">
    <property type="entry name" value="Ribosomal L27 protein-like"/>
    <property type="match status" value="1"/>
</dbReference>
<dbReference type="STRING" id="6573.A0A210QGV7"/>
<evidence type="ECO:0000313" key="4">
    <source>
        <dbReference type="EMBL" id="OWF47982.1"/>
    </source>
</evidence>
<gene>
    <name evidence="4" type="ORF">KP79_PYT05437</name>
</gene>
<dbReference type="EMBL" id="NEDP02003741">
    <property type="protein sequence ID" value="OWF47982.1"/>
    <property type="molecule type" value="Genomic_DNA"/>
</dbReference>
<keyword evidence="3" id="KW-0687">Ribonucleoprotein</keyword>
<keyword evidence="2 4" id="KW-0689">Ribosomal protein</keyword>
<sequence>MDTGRTRKRNRGIRVQDGAFVHEGQVLVKQTGLRFYPGENVDISQNYTISAKCDGKVIVSCERLNPKPDSPLFAPVQKGVVIHKKFFNIYPVPLHGKFRLVDQLTSCCDLDLVGIDVCNLRQL</sequence>
<dbReference type="AlphaFoldDB" id="A0A210QGV7"/>
<comment type="caution">
    <text evidence="4">The sequence shown here is derived from an EMBL/GenBank/DDBJ whole genome shotgun (WGS) entry which is preliminary data.</text>
</comment>
<reference evidence="4 5" key="1">
    <citation type="journal article" date="2017" name="Nat. Ecol. Evol.">
        <title>Scallop genome provides insights into evolution of bilaterian karyotype and development.</title>
        <authorList>
            <person name="Wang S."/>
            <person name="Zhang J."/>
            <person name="Jiao W."/>
            <person name="Li J."/>
            <person name="Xun X."/>
            <person name="Sun Y."/>
            <person name="Guo X."/>
            <person name="Huan P."/>
            <person name="Dong B."/>
            <person name="Zhang L."/>
            <person name="Hu X."/>
            <person name="Sun X."/>
            <person name="Wang J."/>
            <person name="Zhao C."/>
            <person name="Wang Y."/>
            <person name="Wang D."/>
            <person name="Huang X."/>
            <person name="Wang R."/>
            <person name="Lv J."/>
            <person name="Li Y."/>
            <person name="Zhang Z."/>
            <person name="Liu B."/>
            <person name="Lu W."/>
            <person name="Hui Y."/>
            <person name="Liang J."/>
            <person name="Zhou Z."/>
            <person name="Hou R."/>
            <person name="Li X."/>
            <person name="Liu Y."/>
            <person name="Li H."/>
            <person name="Ning X."/>
            <person name="Lin Y."/>
            <person name="Zhao L."/>
            <person name="Xing Q."/>
            <person name="Dou J."/>
            <person name="Li Y."/>
            <person name="Mao J."/>
            <person name="Guo H."/>
            <person name="Dou H."/>
            <person name="Li T."/>
            <person name="Mu C."/>
            <person name="Jiang W."/>
            <person name="Fu Q."/>
            <person name="Fu X."/>
            <person name="Miao Y."/>
            <person name="Liu J."/>
            <person name="Yu Q."/>
            <person name="Li R."/>
            <person name="Liao H."/>
            <person name="Li X."/>
            <person name="Kong Y."/>
            <person name="Jiang Z."/>
            <person name="Chourrout D."/>
            <person name="Li R."/>
            <person name="Bao Z."/>
        </authorList>
    </citation>
    <scope>NUCLEOTIDE SEQUENCE [LARGE SCALE GENOMIC DNA]</scope>
    <source>
        <strain evidence="4 5">PY_sf001</strain>
    </source>
</reference>
<dbReference type="GO" id="GO:0005762">
    <property type="term" value="C:mitochondrial large ribosomal subunit"/>
    <property type="evidence" value="ECO:0007669"/>
    <property type="project" value="TreeGrafter"/>
</dbReference>
<evidence type="ECO:0000256" key="2">
    <source>
        <dbReference type="ARBA" id="ARBA00022980"/>
    </source>
</evidence>
<dbReference type="InterPro" id="IPR001684">
    <property type="entry name" value="Ribosomal_bL27"/>
</dbReference>